<accession>A0A5S4ZVQ8</accession>
<keyword evidence="8" id="KW-1185">Reference proteome</keyword>
<comment type="caution">
    <text evidence="7">The sequence shown here is derived from an EMBL/GenBank/DDBJ whole genome shotgun (WGS) entry which is preliminary data.</text>
</comment>
<comment type="similarity">
    <text evidence="1">Belongs to the ABC transporter superfamily.</text>
</comment>
<dbReference type="EMBL" id="VNHM01000003">
    <property type="protein sequence ID" value="TYO96886.1"/>
    <property type="molecule type" value="Genomic_DNA"/>
</dbReference>
<dbReference type="Pfam" id="PF00005">
    <property type="entry name" value="ABC_tran"/>
    <property type="match status" value="2"/>
</dbReference>
<dbReference type="GO" id="GO:0016887">
    <property type="term" value="F:ATP hydrolysis activity"/>
    <property type="evidence" value="ECO:0007669"/>
    <property type="project" value="InterPro"/>
</dbReference>
<dbReference type="InterPro" id="IPR003593">
    <property type="entry name" value="AAA+_ATPase"/>
</dbReference>
<reference evidence="7 8" key="1">
    <citation type="submission" date="2019-07" db="EMBL/GenBank/DDBJ databases">
        <title>Genomic Encyclopedia of Type Strains, Phase I: the one thousand microbial genomes (KMG-I) project.</title>
        <authorList>
            <person name="Kyrpides N."/>
        </authorList>
    </citation>
    <scope>NUCLEOTIDE SEQUENCE [LARGE SCALE GENOMIC DNA]</scope>
    <source>
        <strain evidence="7 8">DSM 6562</strain>
    </source>
</reference>
<proteinExistence type="inferred from homology"/>
<dbReference type="PROSITE" id="PS50893">
    <property type="entry name" value="ABC_TRANSPORTER_2"/>
    <property type="match status" value="2"/>
</dbReference>
<dbReference type="GO" id="GO:0016020">
    <property type="term" value="C:membrane"/>
    <property type="evidence" value="ECO:0007669"/>
    <property type="project" value="InterPro"/>
</dbReference>
<dbReference type="InterPro" id="IPR017871">
    <property type="entry name" value="ABC_transporter-like_CS"/>
</dbReference>
<dbReference type="Proteomes" id="UP000323166">
    <property type="component" value="Unassembled WGS sequence"/>
</dbReference>
<evidence type="ECO:0000256" key="3">
    <source>
        <dbReference type="ARBA" id="ARBA00022741"/>
    </source>
</evidence>
<keyword evidence="3" id="KW-0547">Nucleotide-binding</keyword>
<dbReference type="PANTHER" id="PTHR46743">
    <property type="entry name" value="TEICHOIC ACIDS EXPORT ATP-BINDING PROTEIN TAGH"/>
    <property type="match status" value="1"/>
</dbReference>
<keyword evidence="4 7" id="KW-0067">ATP-binding</keyword>
<keyword evidence="2" id="KW-0813">Transport</keyword>
<organism evidence="7 8">
    <name type="scientific">Desulfallas thermosapovorans DSM 6562</name>
    <dbReference type="NCBI Taxonomy" id="1121431"/>
    <lineage>
        <taxon>Bacteria</taxon>
        <taxon>Bacillati</taxon>
        <taxon>Bacillota</taxon>
        <taxon>Clostridia</taxon>
        <taxon>Eubacteriales</taxon>
        <taxon>Desulfallaceae</taxon>
        <taxon>Desulfallas</taxon>
    </lineage>
</organism>
<dbReference type="InterPro" id="IPR027417">
    <property type="entry name" value="P-loop_NTPase"/>
</dbReference>
<dbReference type="PROSITE" id="PS00211">
    <property type="entry name" value="ABC_TRANSPORTER_1"/>
    <property type="match status" value="2"/>
</dbReference>
<evidence type="ECO:0000313" key="7">
    <source>
        <dbReference type="EMBL" id="TYO96886.1"/>
    </source>
</evidence>
<evidence type="ECO:0000256" key="2">
    <source>
        <dbReference type="ARBA" id="ARBA00022448"/>
    </source>
</evidence>
<dbReference type="InterPro" id="IPR003439">
    <property type="entry name" value="ABC_transporter-like_ATP-bd"/>
</dbReference>
<protein>
    <submittedName>
        <fullName evidence="7">Teichoic acid transport system ATP-binding protein</fullName>
    </submittedName>
</protein>
<feature type="domain" description="ABC transporter" evidence="6">
    <location>
        <begin position="35"/>
        <end position="254"/>
    </location>
</feature>
<dbReference type="GO" id="GO:0140359">
    <property type="term" value="F:ABC-type transporter activity"/>
    <property type="evidence" value="ECO:0007669"/>
    <property type="project" value="InterPro"/>
</dbReference>
<gene>
    <name evidence="7" type="ORF">LX24_00696</name>
</gene>
<dbReference type="CDD" id="cd03220">
    <property type="entry name" value="ABC_KpsT_Wzt"/>
    <property type="match status" value="2"/>
</dbReference>
<evidence type="ECO:0000256" key="1">
    <source>
        <dbReference type="ARBA" id="ARBA00005417"/>
    </source>
</evidence>
<evidence type="ECO:0000256" key="4">
    <source>
        <dbReference type="ARBA" id="ARBA00022840"/>
    </source>
</evidence>
<feature type="region of interest" description="Disordered" evidence="5">
    <location>
        <begin position="493"/>
        <end position="516"/>
    </location>
</feature>
<dbReference type="SMART" id="SM00382">
    <property type="entry name" value="AAA"/>
    <property type="match status" value="2"/>
</dbReference>
<dbReference type="InterPro" id="IPR015860">
    <property type="entry name" value="ABC_transpr_TagH-like"/>
</dbReference>
<dbReference type="PANTHER" id="PTHR46743:SF2">
    <property type="entry name" value="TEICHOIC ACIDS EXPORT ATP-BINDING PROTEIN TAGH"/>
    <property type="match status" value="1"/>
</dbReference>
<dbReference type="GO" id="GO:0005524">
    <property type="term" value="F:ATP binding"/>
    <property type="evidence" value="ECO:0007669"/>
    <property type="project" value="UniProtKB-KW"/>
</dbReference>
<dbReference type="Gene3D" id="3.40.50.300">
    <property type="entry name" value="P-loop containing nucleotide triphosphate hydrolases"/>
    <property type="match status" value="2"/>
</dbReference>
<feature type="compositionally biased region" description="Basic residues" evidence="5">
    <location>
        <begin position="504"/>
        <end position="516"/>
    </location>
</feature>
<feature type="compositionally biased region" description="Basic and acidic residues" evidence="5">
    <location>
        <begin position="493"/>
        <end position="503"/>
    </location>
</feature>
<name>A0A5S4ZVQ8_9FIRM</name>
<evidence type="ECO:0000259" key="6">
    <source>
        <dbReference type="PROSITE" id="PS50893"/>
    </source>
</evidence>
<dbReference type="AlphaFoldDB" id="A0A5S4ZVQ8"/>
<sequence>MLEFTKDQPLIDAHNVGLKFSTNRKREDTKSLVYDFLLGVTKKESEFWALKCINFKAFKGEIIGIIGSNGAGKTTLCRVVSKLFRPDTGYIDVKGEISALLSLGTGFNKELSGKENIYLNGMMLGFSKKEIDRLYPEIVDFADLGKFIDYPIKYYSKGMKARLGFSIASMLEPEILVLDEALSTGDLSFKERAARKMRQIVNNAKMVLIVSHEIDFIKNNCTKAMWIKDGTVKAFGDPGKVAEQYILAATPPKKKKSIVSLKETERKIGKETIIKVSGIGYKYRLNKKEDFWALKNISFTVKRGEVVGIIGHNGAGKSTLCKVLCKINKADEGSVEINGQVAALLSFGAGFNKQLSGGDNIYLNGLMLGLPKKRITMLYDDIVKFAGLEKFIDTPVKYYSSGMRSKLGFSIATMVEPDVFIIDEALSAGDLSFYEKASGRIQEMISASRAVMVVTHSMGFVEKVCTRAIWLEKGQVKFDGDAKEAVKRYRENAKKLKKQEKQVKNRQWKSNNSRRR</sequence>
<evidence type="ECO:0000256" key="5">
    <source>
        <dbReference type="SAM" id="MobiDB-lite"/>
    </source>
</evidence>
<feature type="domain" description="ABC transporter" evidence="6">
    <location>
        <begin position="274"/>
        <end position="498"/>
    </location>
</feature>
<dbReference type="InterPro" id="IPR050683">
    <property type="entry name" value="Bact_Polysacc_Export_ATP-bd"/>
</dbReference>
<evidence type="ECO:0000313" key="8">
    <source>
        <dbReference type="Proteomes" id="UP000323166"/>
    </source>
</evidence>
<dbReference type="SUPFAM" id="SSF52540">
    <property type="entry name" value="P-loop containing nucleoside triphosphate hydrolases"/>
    <property type="match status" value="2"/>
</dbReference>